<proteinExistence type="predicted"/>
<keyword evidence="2" id="KW-1185">Reference proteome</keyword>
<dbReference type="AlphaFoldDB" id="A0A843SHR3"/>
<accession>A0A843SHR3</accession>
<evidence type="ECO:0000313" key="1">
    <source>
        <dbReference type="EMBL" id="MQA21650.1"/>
    </source>
</evidence>
<reference evidence="1 2" key="1">
    <citation type="submission" date="2019-10" db="EMBL/GenBank/DDBJ databases">
        <title>Two novel species isolated from a subtropical stream in China.</title>
        <authorList>
            <person name="Lu H."/>
        </authorList>
    </citation>
    <scope>NUCLEOTIDE SEQUENCE [LARGE SCALE GENOMIC DNA]</scope>
    <source>
        <strain evidence="1 2">FT103W</strain>
    </source>
</reference>
<gene>
    <name evidence="1" type="ORF">GEV01_19215</name>
</gene>
<protein>
    <submittedName>
        <fullName evidence="1">Uncharacterized protein</fullName>
    </submittedName>
</protein>
<sequence length="732" mass="80137">MDKSFFFNAKSICQQTKFAIDVACMFFDGRREISSVEFFSELQTALKSNDTVPDCMVVIASPEVIVSLQQHWGSTSLQATFVARGVRNQVQYLKAFHFYAWDAEQIVEHYTQVTTPGAPQFTLNITDILNQGLTDLVARNDVIQVAPAGHVFKHPSGTINKIFIQARELAKSEPQLCFIGRLIVARLGNDVRSDLSMVFIDTMSIYHYVHEALRFLGSSARILSFHSYDDVKKIVPPSEPYLVVISASTSGGMARQLHESQGFDERRLVTLVDMSSQGRSGSVLVALDQVDKQLKKLTVNGAETEIELVGEHFSSKAKPPRAVTLGLPHAPKDLKAALKYFDATGFSGINAGEQPSRTRVVSLTPPAIQVDDSFDNWLNAEIRWSVSASIDFIVHTNDASSLALANRASAILADAKGHGPVPILSSADISQETLALAKGILVVTALAGDGGQLREISRDLREYVAPLLPRHFLIGTGLPQSEEAWERLKQFLERNTSHRRYGFSARLVLPTGPDNPDNAWRALHGLASKAEVDPLEADSVKPEVVTQSLRSAADALQAASNGFLAKPDGTELSLSEGFLFFDGVYQDRLAEVPPAAVFMAMSCALQAARECKTPGNQLKPSGYESVVISPECFLRFNDNILQACLLRATLPSELDYSASPHLSKLMKEFLGKIFDRYTHAYGAAALEFAAALATGHLRLKQSDQEELIDKAIEQLRDAPSPLLGLLLLAREA</sequence>
<dbReference type="Proteomes" id="UP000444318">
    <property type="component" value="Unassembled WGS sequence"/>
</dbReference>
<evidence type="ECO:0000313" key="2">
    <source>
        <dbReference type="Proteomes" id="UP000444318"/>
    </source>
</evidence>
<name>A0A843SHR3_9BURK</name>
<dbReference type="RefSeq" id="WP_152807192.1">
    <property type="nucleotide sequence ID" value="NZ_WHUF01000005.1"/>
</dbReference>
<dbReference type="EMBL" id="WHUF01000005">
    <property type="protein sequence ID" value="MQA21650.1"/>
    <property type="molecule type" value="Genomic_DNA"/>
</dbReference>
<comment type="caution">
    <text evidence="1">The sequence shown here is derived from an EMBL/GenBank/DDBJ whole genome shotgun (WGS) entry which is preliminary data.</text>
</comment>
<organism evidence="1 2">
    <name type="scientific">Rugamonas rivuli</name>
    <dbReference type="NCBI Taxonomy" id="2743358"/>
    <lineage>
        <taxon>Bacteria</taxon>
        <taxon>Pseudomonadati</taxon>
        <taxon>Pseudomonadota</taxon>
        <taxon>Betaproteobacteria</taxon>
        <taxon>Burkholderiales</taxon>
        <taxon>Oxalobacteraceae</taxon>
        <taxon>Telluria group</taxon>
        <taxon>Rugamonas</taxon>
    </lineage>
</organism>